<dbReference type="InterPro" id="IPR036249">
    <property type="entry name" value="Thioredoxin-like_sf"/>
</dbReference>
<sequence length="625" mass="66257">MQGRNTWGPGRVGALVGRSRVRAPELTGRRWLNTGGEPLSLAELRGKIVLLDFWTFCCVNCLHVIDELRELEERFADVLVTVGVHSPKFVHEADPDAVEAAVERYGVHHPVLDDPELTTWDAYAARAWPTLAVIDPTGYVVAQMSGEGHANGLAVLIEELVAEHEAAGTLHRGDGPYVAPPEPATALRFPGKAIQLPMGTFLVSDTAHHQLVELEADLVTERRRIGTGERGLVDGVDARFSEPLGLLLLPDAVAETAGYDIVVADSVNHALRGVRLDDGLVTTVAGNGTQLRERVDVGASSAELSTPWDLAWWEDHVVVAMAGNHQLWSFDPVSGAATVLAGTTNEGLRDGAPGEAFFAQPSGLAVGPYGTLWVADAETSALRTVLDRPAAGAAVTTAVGLGLFDFGFRDGPADSGTEPALLQHPLGVAVLPDGSVAIADTYNGALRRYDPDTRTVTTLARDLQEPSDLLVDGDALVVVESAAHRLVRVPIPASTRVDGGAHRVRRPRTDLARGALALRIDFMPPTGQHLDTRFGDPTSLTVTASPPELLADGAGTATGLARAVRFAADAPAEGVLQISVTAAACDDGDGVFAACHRYQQDWGIPVRLVDGAPDELVLDLRAVHR</sequence>
<dbReference type="EMBL" id="JAAXKY010000110">
    <property type="protein sequence ID" value="NMH80678.1"/>
    <property type="molecule type" value="Genomic_DNA"/>
</dbReference>
<dbReference type="InterPro" id="IPR045302">
    <property type="entry name" value="NHL2_NHL_rpt_dom"/>
</dbReference>
<dbReference type="Gene3D" id="3.40.30.10">
    <property type="entry name" value="Glutaredoxin"/>
    <property type="match status" value="1"/>
</dbReference>
<evidence type="ECO:0000256" key="1">
    <source>
        <dbReference type="ARBA" id="ARBA00022737"/>
    </source>
</evidence>
<comment type="caution">
    <text evidence="3">The sequence shown here is derived from an EMBL/GenBank/DDBJ whole genome shotgun (WGS) entry which is preliminary data.</text>
</comment>
<accession>A0ABX1RN41</accession>
<gene>
    <name evidence="3" type="ORF">HF577_26765</name>
</gene>
<proteinExistence type="predicted"/>
<dbReference type="Pfam" id="PF01436">
    <property type="entry name" value="NHL"/>
    <property type="match status" value="1"/>
</dbReference>
<dbReference type="InterPro" id="IPR001258">
    <property type="entry name" value="NHL_repeat"/>
</dbReference>
<dbReference type="InterPro" id="IPR011042">
    <property type="entry name" value="6-blade_b-propeller_TolB-like"/>
</dbReference>
<keyword evidence="1" id="KW-0677">Repeat</keyword>
<evidence type="ECO:0000313" key="4">
    <source>
        <dbReference type="Proteomes" id="UP001296706"/>
    </source>
</evidence>
<dbReference type="PANTHER" id="PTHR46388">
    <property type="entry name" value="NHL REPEAT-CONTAINING PROTEIN 2"/>
    <property type="match status" value="1"/>
</dbReference>
<protein>
    <submittedName>
        <fullName evidence="3">Redoxin domain-containing protein</fullName>
    </submittedName>
</protein>
<feature type="domain" description="Thioredoxin" evidence="2">
    <location>
        <begin position="17"/>
        <end position="162"/>
    </location>
</feature>
<dbReference type="Proteomes" id="UP001296706">
    <property type="component" value="Unassembled WGS sequence"/>
</dbReference>
<evidence type="ECO:0000313" key="3">
    <source>
        <dbReference type="EMBL" id="NMH80678.1"/>
    </source>
</evidence>
<dbReference type="SUPFAM" id="SSF101898">
    <property type="entry name" value="NHL repeat"/>
    <property type="match status" value="1"/>
</dbReference>
<reference evidence="3 4" key="1">
    <citation type="submission" date="2020-04" db="EMBL/GenBank/DDBJ databases">
        <authorList>
            <person name="Klaysubun C."/>
            <person name="Duangmal K."/>
            <person name="Lipun K."/>
        </authorList>
    </citation>
    <scope>NUCLEOTIDE SEQUENCE [LARGE SCALE GENOMIC DNA]</scope>
    <source>
        <strain evidence="3 4">JCM 11839</strain>
    </source>
</reference>
<evidence type="ECO:0000259" key="2">
    <source>
        <dbReference type="PROSITE" id="PS51352"/>
    </source>
</evidence>
<dbReference type="CDD" id="cd14951">
    <property type="entry name" value="NHL-2_like"/>
    <property type="match status" value="1"/>
</dbReference>
<dbReference type="InterPro" id="IPR013766">
    <property type="entry name" value="Thioredoxin_domain"/>
</dbReference>
<dbReference type="PROSITE" id="PS51352">
    <property type="entry name" value="THIOREDOXIN_2"/>
    <property type="match status" value="1"/>
</dbReference>
<organism evidence="3 4">
    <name type="scientific">Pseudonocardia xinjiangensis</name>
    <dbReference type="NCBI Taxonomy" id="75289"/>
    <lineage>
        <taxon>Bacteria</taxon>
        <taxon>Bacillati</taxon>
        <taxon>Actinomycetota</taxon>
        <taxon>Actinomycetes</taxon>
        <taxon>Pseudonocardiales</taxon>
        <taxon>Pseudonocardiaceae</taxon>
        <taxon>Pseudonocardia</taxon>
    </lineage>
</organism>
<dbReference type="Gene3D" id="2.120.10.30">
    <property type="entry name" value="TolB, C-terminal domain"/>
    <property type="match status" value="2"/>
</dbReference>
<keyword evidence="4" id="KW-1185">Reference proteome</keyword>
<dbReference type="PANTHER" id="PTHR46388:SF2">
    <property type="entry name" value="NHL REPEAT-CONTAINING PROTEIN 2"/>
    <property type="match status" value="1"/>
</dbReference>
<dbReference type="Pfam" id="PF00578">
    <property type="entry name" value="AhpC-TSA"/>
    <property type="match status" value="1"/>
</dbReference>
<name>A0ABX1RN41_9PSEU</name>
<dbReference type="SUPFAM" id="SSF52833">
    <property type="entry name" value="Thioredoxin-like"/>
    <property type="match status" value="1"/>
</dbReference>
<dbReference type="InterPro" id="IPR000866">
    <property type="entry name" value="AhpC/TSA"/>
</dbReference>